<dbReference type="InterPro" id="IPR036724">
    <property type="entry name" value="Cobalamin-bd_sf"/>
</dbReference>
<dbReference type="Pfam" id="PF02607">
    <property type="entry name" value="B12-binding_2"/>
    <property type="match status" value="1"/>
</dbReference>
<gene>
    <name evidence="2" type="ORF">PZE19_31230</name>
</gene>
<dbReference type="SUPFAM" id="SSF46458">
    <property type="entry name" value="Globin-like"/>
    <property type="match status" value="1"/>
</dbReference>
<evidence type="ECO:0000259" key="1">
    <source>
        <dbReference type="PROSITE" id="PS51332"/>
    </source>
</evidence>
<dbReference type="CDD" id="cd02065">
    <property type="entry name" value="B12-binding_like"/>
    <property type="match status" value="1"/>
</dbReference>
<evidence type="ECO:0000313" key="3">
    <source>
        <dbReference type="Proteomes" id="UP001216907"/>
    </source>
</evidence>
<keyword evidence="3" id="KW-1185">Reference proteome</keyword>
<dbReference type="InterPro" id="IPR003759">
    <property type="entry name" value="Cbl-bd_cap"/>
</dbReference>
<accession>A0ABT6FLM1</accession>
<proteinExistence type="predicted"/>
<name>A0ABT6FLM1_9BACT</name>
<dbReference type="PROSITE" id="PS51332">
    <property type="entry name" value="B12_BINDING"/>
    <property type="match status" value="1"/>
</dbReference>
<dbReference type="RefSeq" id="WP_277864590.1">
    <property type="nucleotide sequence ID" value="NZ_JARRAG010000004.1"/>
</dbReference>
<dbReference type="Pfam" id="PF02310">
    <property type="entry name" value="B12-binding"/>
    <property type="match status" value="1"/>
</dbReference>
<protein>
    <submittedName>
        <fullName evidence="2">Cobalamin-dependent protein</fullName>
    </submittedName>
</protein>
<dbReference type="InterPro" id="IPR036594">
    <property type="entry name" value="Meth_synthase_dom"/>
</dbReference>
<dbReference type="InterPro" id="IPR006158">
    <property type="entry name" value="Cobalamin-bd"/>
</dbReference>
<reference evidence="2 3" key="1">
    <citation type="submission" date="2023-03" db="EMBL/GenBank/DDBJ databases">
        <title>Paludisphaera mucosa sp. nov. a novel planctomycete from northern fen.</title>
        <authorList>
            <person name="Ivanova A."/>
        </authorList>
    </citation>
    <scope>NUCLEOTIDE SEQUENCE [LARGE SCALE GENOMIC DNA]</scope>
    <source>
        <strain evidence="2 3">Pla2</strain>
    </source>
</reference>
<dbReference type="Gene3D" id="3.40.50.280">
    <property type="entry name" value="Cobalamin-binding domain"/>
    <property type="match status" value="1"/>
</dbReference>
<comment type="caution">
    <text evidence="2">The sequence shown here is derived from an EMBL/GenBank/DDBJ whole genome shotgun (WGS) entry which is preliminary data.</text>
</comment>
<dbReference type="InterPro" id="IPR009050">
    <property type="entry name" value="Globin-like_sf"/>
</dbReference>
<feature type="domain" description="B12-binding" evidence="1">
    <location>
        <begin position="233"/>
        <end position="359"/>
    </location>
</feature>
<organism evidence="2 3">
    <name type="scientific">Paludisphaera mucosa</name>
    <dbReference type="NCBI Taxonomy" id="3030827"/>
    <lineage>
        <taxon>Bacteria</taxon>
        <taxon>Pseudomonadati</taxon>
        <taxon>Planctomycetota</taxon>
        <taxon>Planctomycetia</taxon>
        <taxon>Isosphaerales</taxon>
        <taxon>Isosphaeraceae</taxon>
        <taxon>Paludisphaera</taxon>
    </lineage>
</organism>
<dbReference type="Proteomes" id="UP001216907">
    <property type="component" value="Unassembled WGS sequence"/>
</dbReference>
<evidence type="ECO:0000313" key="2">
    <source>
        <dbReference type="EMBL" id="MDG3008263.1"/>
    </source>
</evidence>
<dbReference type="EMBL" id="JARRAG010000004">
    <property type="protein sequence ID" value="MDG3008263.1"/>
    <property type="molecule type" value="Genomic_DNA"/>
</dbReference>
<dbReference type="Gene3D" id="1.10.1240.10">
    <property type="entry name" value="Methionine synthase domain"/>
    <property type="match status" value="1"/>
</dbReference>
<dbReference type="SUPFAM" id="SSF52242">
    <property type="entry name" value="Cobalamin (vitamin B12)-binding domain"/>
    <property type="match status" value="1"/>
</dbReference>
<sequence length="359" mass="38384">MNATTNPIATPEGLERFLSLHQEAVEAVVGRFDQNTTASYGMFGVRGRAACREDVGYQLEFLRPAVEFGTRRPILEYVRWVTAILGSRGIPSQDLTLSLSCLMEFFASRLDDDDARPIVAALNAAITSLRDPSAEASPCVPLMPEACEECDAFGAALICGDQRTSVGIFREVAQEGRSFLDAELHLVQPALYGIGKGWQDNRISIAQEHLATAMVHGLLAREFAQASSLPSNGRSALLAAVEGNEHIIGLRMVADAFELSGWDVHYLGANMPTTSLVKMVRDVRPDVVGLSVAMPHHLRPAREAIAGLHSSLGEACPALLLGGLTINHFAPMKKVLGADGTGSDARSAVEAAELLVASP</sequence>